<evidence type="ECO:0000313" key="3">
    <source>
        <dbReference type="EMBL" id="MST98852.1"/>
    </source>
</evidence>
<dbReference type="Pfam" id="PF08751">
    <property type="entry name" value="TrwC"/>
    <property type="match status" value="1"/>
</dbReference>
<dbReference type="Pfam" id="PF13604">
    <property type="entry name" value="AAA_30"/>
    <property type="match status" value="1"/>
</dbReference>
<gene>
    <name evidence="3" type="ORF">FYJ85_17590</name>
</gene>
<dbReference type="SUPFAM" id="SSF55464">
    <property type="entry name" value="Origin of replication-binding domain, RBD-like"/>
    <property type="match status" value="1"/>
</dbReference>
<dbReference type="InterPro" id="IPR027417">
    <property type="entry name" value="P-loop_NTPase"/>
</dbReference>
<feature type="region of interest" description="Disordered" evidence="1">
    <location>
        <begin position="1001"/>
        <end position="1024"/>
    </location>
</feature>
<feature type="compositionally biased region" description="Basic and acidic residues" evidence="1">
    <location>
        <begin position="1116"/>
        <end position="1148"/>
    </location>
</feature>
<name>A0A844G7K7_9BACT</name>
<dbReference type="CDD" id="cd18809">
    <property type="entry name" value="SF1_C_RecD"/>
    <property type="match status" value="1"/>
</dbReference>
<dbReference type="Proteomes" id="UP000435649">
    <property type="component" value="Unassembled WGS sequence"/>
</dbReference>
<proteinExistence type="predicted"/>
<dbReference type="InterPro" id="IPR014862">
    <property type="entry name" value="TrwC"/>
</dbReference>
<evidence type="ECO:0000313" key="4">
    <source>
        <dbReference type="Proteomes" id="UP000435649"/>
    </source>
</evidence>
<organism evidence="3 4">
    <name type="scientific">Victivallis lenta</name>
    <dbReference type="NCBI Taxonomy" id="2606640"/>
    <lineage>
        <taxon>Bacteria</taxon>
        <taxon>Pseudomonadati</taxon>
        <taxon>Lentisphaerota</taxon>
        <taxon>Lentisphaeria</taxon>
        <taxon>Victivallales</taxon>
        <taxon>Victivallaceae</taxon>
        <taxon>Victivallis</taxon>
    </lineage>
</organism>
<dbReference type="AlphaFoldDB" id="A0A844G7K7"/>
<keyword evidence="4" id="KW-1185">Reference proteome</keyword>
<comment type="caution">
    <text evidence="3">The sequence shown here is derived from an EMBL/GenBank/DDBJ whole genome shotgun (WGS) entry which is preliminary data.</text>
</comment>
<dbReference type="Gene3D" id="2.30.30.940">
    <property type="match status" value="1"/>
</dbReference>
<dbReference type="RefSeq" id="WP_154419874.1">
    <property type="nucleotide sequence ID" value="NZ_VUNS01000024.1"/>
</dbReference>
<evidence type="ECO:0000259" key="2">
    <source>
        <dbReference type="Pfam" id="PF08751"/>
    </source>
</evidence>
<dbReference type="SUPFAM" id="SSF52540">
    <property type="entry name" value="P-loop containing nucleoside triphosphate hydrolases"/>
    <property type="match status" value="2"/>
</dbReference>
<accession>A0A844G7K7</accession>
<dbReference type="EMBL" id="VUNS01000024">
    <property type="protein sequence ID" value="MST98852.1"/>
    <property type="molecule type" value="Genomic_DNA"/>
</dbReference>
<feature type="region of interest" description="Disordered" evidence="1">
    <location>
        <begin position="1037"/>
        <end position="1095"/>
    </location>
</feature>
<dbReference type="InterPro" id="IPR014059">
    <property type="entry name" value="TraI/TrwC_relax"/>
</dbReference>
<feature type="region of interest" description="Disordered" evidence="1">
    <location>
        <begin position="1116"/>
        <end position="1167"/>
    </location>
</feature>
<feature type="compositionally biased region" description="Basic and acidic residues" evidence="1">
    <location>
        <begin position="1055"/>
        <end position="1086"/>
    </location>
</feature>
<evidence type="ECO:0000256" key="1">
    <source>
        <dbReference type="SAM" id="MobiDB-lite"/>
    </source>
</evidence>
<reference evidence="3 4" key="1">
    <citation type="submission" date="2019-08" db="EMBL/GenBank/DDBJ databases">
        <title>In-depth cultivation of the pig gut microbiome towards novel bacterial diversity and tailored functional studies.</title>
        <authorList>
            <person name="Wylensek D."/>
            <person name="Hitch T.C.A."/>
            <person name="Clavel T."/>
        </authorList>
    </citation>
    <scope>NUCLEOTIDE SEQUENCE [LARGE SCALE GENOMIC DNA]</scope>
    <source>
        <strain evidence="3 4">BBE-744-WT-12</strain>
    </source>
</reference>
<protein>
    <submittedName>
        <fullName evidence="3">Relaxase domain-containing protein</fullName>
    </submittedName>
</protein>
<feature type="domain" description="TrwC relaxase" evidence="2">
    <location>
        <begin position="32"/>
        <end position="310"/>
    </location>
</feature>
<dbReference type="NCBIfam" id="TIGR02686">
    <property type="entry name" value="relax_trwC"/>
    <property type="match status" value="1"/>
</dbReference>
<feature type="compositionally biased region" description="Basic and acidic residues" evidence="1">
    <location>
        <begin position="1157"/>
        <end position="1167"/>
    </location>
</feature>
<dbReference type="NCBIfam" id="NF041492">
    <property type="entry name" value="MobF"/>
    <property type="match status" value="1"/>
</dbReference>
<dbReference type="Gene3D" id="3.40.50.300">
    <property type="entry name" value="P-loop containing nucleotide triphosphate hydrolases"/>
    <property type="match status" value="2"/>
</dbReference>
<sequence>MAFTLSFKRDFFLLKEGVGAMFNMTKIKAVRGDGRSFYMNHLSSNDYYSEHEKVQGRWCGRLALEFDLWDAVSSEEFSLFQRNINPKTLEKLTQRTVKSGVRFFDFQCAAPKSVSIISLFDSRLLQAHEEAVQAAMHELEDLAAVRVRTGENVKTRNYELTGKLLYARFTHDTSRALDPQLHTHNVVVNLTQDADGNYKALEALEMCRAIRYAGKVYHNHLARKCRELGYETVDHRDEKGRIVWFDLKGVSAEVMELYSKRRREIEAEEQKFIAEHGRKPTFAENNFLSMTTRENKLKTSDRAKVRQFQLSQLSDEQRRELNEMVREAGRHTGSLPGNDIETCVRMIREALPQLYERESVLKLDKILGEVLNRNLGHVELEVLKQAVPHVPELCNLGGLKENPWYSPQEVIDRELYAIEAVERQRNLLTPIAPEFEAFPGEESRQEQAAIIHGLLNSPDRFNLFRGVAGSGKTSTLQELCRGLQSCGLERIYLIAPTNSAVEVLKGEGFQYSSTVASFLLSEKKPEAGSYVIIDESGLNSLREGAEIIRLANENDYRVLFVGDARQHTSVESGDFFRLLENHSGIARFELRTIRRQQSENYRAGIAYCADGYFQAAFDTFEENGFIHEGKSDYLKKAAESYLEFTENGRFPERAILVAPTHDECDNLTSAVRERLKTAGVIARTGRMLPVFRSWRWEKAMLAEAANYRPGMAVSFVRSLKDIAEAGEYAVVESIADGMLHFTSGKSIHLRRSAGYIEAGELREMELCPGDVIQFGVNLKSRKIYNGNLARIVDDPAKIMLLNADGTDRELVDFPENCSAISPGWVTTSYKSQGRTADTVVVAAQEIDRKSFYVALSRGRLNMALHCPDKEFLKEQLLKDKKCRLSVHDLVDEGEIPRVPERRPLPEEVRLLAAEKRPDTEYKSVEGRLRKLRRYLKGVAARVRRYCRRVADRRSRNARYGFGIVTEKTLLELEKEHAVEFPAVQPPKPLESEPVIKELIRQGNAVPDEPKPAVRKNNAPARSRSSWGWDEFEAWIEEEKRKHGGNDPEPGVERTAAQEDHHSSERWNAEEKHNPSELEKLESEPVLEKVGVPARSRNSWGWEEFDAWVEEEKRKLNEREAAQKELEPESKPKPKKEKAVKSRSPERAQPRFPAPPEIPKDSGRGMDL</sequence>